<keyword evidence="2 7" id="KW-0540">Nuclease</keyword>
<comment type="subcellular location">
    <subcellularLocation>
        <location evidence="7">Cytoplasm</location>
    </subcellularLocation>
</comment>
<dbReference type="Proteomes" id="UP000177117">
    <property type="component" value="Unassembled WGS sequence"/>
</dbReference>
<feature type="binding site" evidence="7">
    <location>
        <position position="122"/>
    </location>
    <ligand>
        <name>Zn(2+)</name>
        <dbReference type="ChEBI" id="CHEBI:29105"/>
        <note>catalytic</note>
    </ligand>
</feature>
<feature type="binding site" evidence="7">
    <location>
        <position position="132"/>
    </location>
    <ligand>
        <name>Zn(2+)</name>
        <dbReference type="ChEBI" id="CHEBI:29105"/>
        <note>catalytic</note>
    </ligand>
</feature>
<dbReference type="Pfam" id="PF02130">
    <property type="entry name" value="YbeY"/>
    <property type="match status" value="1"/>
</dbReference>
<dbReference type="GO" id="GO:0006364">
    <property type="term" value="P:rRNA processing"/>
    <property type="evidence" value="ECO:0007669"/>
    <property type="project" value="UniProtKB-UniRule"/>
</dbReference>
<dbReference type="InterPro" id="IPR002036">
    <property type="entry name" value="YbeY"/>
</dbReference>
<evidence type="ECO:0000256" key="2">
    <source>
        <dbReference type="ARBA" id="ARBA00022722"/>
    </source>
</evidence>
<dbReference type="EC" id="3.1.-.-" evidence="7"/>
<dbReference type="Gene3D" id="3.40.390.30">
    <property type="entry name" value="Metalloproteases ('zincins'), catalytic domain"/>
    <property type="match status" value="1"/>
</dbReference>
<evidence type="ECO:0000256" key="5">
    <source>
        <dbReference type="ARBA" id="ARBA00022801"/>
    </source>
</evidence>
<evidence type="ECO:0000256" key="4">
    <source>
        <dbReference type="ARBA" id="ARBA00022759"/>
    </source>
</evidence>
<sequence length="156" mass="17996">MIELVYQNSTADKGFKKDFFEKISNTIVKELNLKEKSLNISFNIVGENRIKELNRKYRHKNKVTDVLSFPMSDKPLRKLHATSYTPQASDFGDIFICLPFAKKQAKSENIDVERKLAQLTVHGFLHLAGYDHEKSAKDAKEMFDLEGRILNKLSVF</sequence>
<dbReference type="GO" id="GO:0005737">
    <property type="term" value="C:cytoplasm"/>
    <property type="evidence" value="ECO:0007669"/>
    <property type="project" value="UniProtKB-SubCell"/>
</dbReference>
<keyword evidence="5 7" id="KW-0378">Hydrolase</keyword>
<proteinExistence type="inferred from homology"/>
<evidence type="ECO:0000256" key="7">
    <source>
        <dbReference type="HAMAP-Rule" id="MF_00009"/>
    </source>
</evidence>
<name>A0A1F8EM70_9BACT</name>
<comment type="caution">
    <text evidence="8">The sequence shown here is derived from an EMBL/GenBank/DDBJ whole genome shotgun (WGS) entry which is preliminary data.</text>
</comment>
<dbReference type="SUPFAM" id="SSF55486">
    <property type="entry name" value="Metalloproteases ('zincins'), catalytic domain"/>
    <property type="match status" value="1"/>
</dbReference>
<reference evidence="8 9" key="1">
    <citation type="journal article" date="2016" name="Nat. Commun.">
        <title>Thousands of microbial genomes shed light on interconnected biogeochemical processes in an aquifer system.</title>
        <authorList>
            <person name="Anantharaman K."/>
            <person name="Brown C.T."/>
            <person name="Hug L.A."/>
            <person name="Sharon I."/>
            <person name="Castelle C.J."/>
            <person name="Probst A.J."/>
            <person name="Thomas B.C."/>
            <person name="Singh A."/>
            <person name="Wilkins M.J."/>
            <person name="Karaoz U."/>
            <person name="Brodie E.L."/>
            <person name="Williams K.H."/>
            <person name="Hubbard S.S."/>
            <person name="Banfield J.F."/>
        </authorList>
    </citation>
    <scope>NUCLEOTIDE SEQUENCE [LARGE SCALE GENOMIC DNA]</scope>
</reference>
<comment type="cofactor">
    <cofactor evidence="7">
        <name>Zn(2+)</name>
        <dbReference type="ChEBI" id="CHEBI:29105"/>
    </cofactor>
    <text evidence="7">Binds 1 zinc ion.</text>
</comment>
<gene>
    <name evidence="7" type="primary">ybeY</name>
    <name evidence="8" type="ORF">A2650_00015</name>
</gene>
<comment type="similarity">
    <text evidence="1 7">Belongs to the endoribonuclease YbeY family.</text>
</comment>
<dbReference type="HAMAP" id="MF_00009">
    <property type="entry name" value="Endoribonucl_YbeY"/>
    <property type="match status" value="1"/>
</dbReference>
<keyword evidence="6 7" id="KW-0862">Zinc</keyword>
<keyword evidence="4 7" id="KW-0255">Endonuclease</keyword>
<dbReference type="GO" id="GO:0004521">
    <property type="term" value="F:RNA endonuclease activity"/>
    <property type="evidence" value="ECO:0007669"/>
    <property type="project" value="UniProtKB-UniRule"/>
</dbReference>
<keyword evidence="7" id="KW-0690">Ribosome biogenesis</keyword>
<organism evidence="8 9">
    <name type="scientific">Candidatus Yanofskybacteria bacterium RIFCSPHIGHO2_01_FULL_41_53</name>
    <dbReference type="NCBI Taxonomy" id="1802663"/>
    <lineage>
        <taxon>Bacteria</taxon>
        <taxon>Candidatus Yanofskyibacteriota</taxon>
    </lineage>
</organism>
<dbReference type="PANTHER" id="PTHR46986">
    <property type="entry name" value="ENDORIBONUCLEASE YBEY, CHLOROPLASTIC"/>
    <property type="match status" value="1"/>
</dbReference>
<dbReference type="NCBIfam" id="TIGR00043">
    <property type="entry name" value="rRNA maturation RNase YbeY"/>
    <property type="match status" value="1"/>
</dbReference>
<dbReference type="PROSITE" id="PS01306">
    <property type="entry name" value="UPF0054"/>
    <property type="match status" value="1"/>
</dbReference>
<evidence type="ECO:0000256" key="6">
    <source>
        <dbReference type="ARBA" id="ARBA00022833"/>
    </source>
</evidence>
<keyword evidence="7" id="KW-0963">Cytoplasm</keyword>
<dbReference type="InterPro" id="IPR020549">
    <property type="entry name" value="YbeY_CS"/>
</dbReference>
<feature type="binding site" evidence="7">
    <location>
        <position position="126"/>
    </location>
    <ligand>
        <name>Zn(2+)</name>
        <dbReference type="ChEBI" id="CHEBI:29105"/>
        <note>catalytic</note>
    </ligand>
</feature>
<protein>
    <recommendedName>
        <fullName evidence="7">Endoribonuclease YbeY</fullName>
        <ecNumber evidence="7">3.1.-.-</ecNumber>
    </recommendedName>
</protein>
<evidence type="ECO:0000313" key="9">
    <source>
        <dbReference type="Proteomes" id="UP000177117"/>
    </source>
</evidence>
<dbReference type="PANTHER" id="PTHR46986:SF1">
    <property type="entry name" value="ENDORIBONUCLEASE YBEY, CHLOROPLASTIC"/>
    <property type="match status" value="1"/>
</dbReference>
<dbReference type="EMBL" id="MGJD01000002">
    <property type="protein sequence ID" value="OGN01933.1"/>
    <property type="molecule type" value="Genomic_DNA"/>
</dbReference>
<keyword evidence="3 7" id="KW-0479">Metal-binding</keyword>
<accession>A0A1F8EM70</accession>
<comment type="function">
    <text evidence="7">Single strand-specific metallo-endoribonuclease involved in late-stage 70S ribosome quality control and in maturation of the 3' terminus of the 16S rRNA.</text>
</comment>
<dbReference type="GO" id="GO:0008270">
    <property type="term" value="F:zinc ion binding"/>
    <property type="evidence" value="ECO:0007669"/>
    <property type="project" value="UniProtKB-UniRule"/>
</dbReference>
<keyword evidence="7" id="KW-0698">rRNA processing</keyword>
<evidence type="ECO:0000256" key="3">
    <source>
        <dbReference type="ARBA" id="ARBA00022723"/>
    </source>
</evidence>
<dbReference type="InterPro" id="IPR023091">
    <property type="entry name" value="MetalPrtase_cat_dom_sf_prd"/>
</dbReference>
<dbReference type="GO" id="GO:0004222">
    <property type="term" value="F:metalloendopeptidase activity"/>
    <property type="evidence" value="ECO:0007669"/>
    <property type="project" value="InterPro"/>
</dbReference>
<dbReference type="AlphaFoldDB" id="A0A1F8EM70"/>
<evidence type="ECO:0000313" key="8">
    <source>
        <dbReference type="EMBL" id="OGN01933.1"/>
    </source>
</evidence>
<evidence type="ECO:0000256" key="1">
    <source>
        <dbReference type="ARBA" id="ARBA00010875"/>
    </source>
</evidence>